<dbReference type="Proteomes" id="UP000839535">
    <property type="component" value="Unassembled WGS sequence"/>
</dbReference>
<dbReference type="SUPFAM" id="SSF46785">
    <property type="entry name" value="Winged helix' DNA-binding domain"/>
    <property type="match status" value="1"/>
</dbReference>
<dbReference type="EMBL" id="RTTD01000071">
    <property type="protein sequence ID" value="MJY20970.1"/>
    <property type="molecule type" value="Genomic_DNA"/>
</dbReference>
<evidence type="ECO:0000256" key="1">
    <source>
        <dbReference type="ARBA" id="ARBA00023015"/>
    </source>
</evidence>
<gene>
    <name evidence="3" type="ORF">DTI44_22035</name>
</gene>
<reference evidence="3" key="1">
    <citation type="submission" date="2018-07" db="EMBL/GenBank/DDBJ databases">
        <authorList>
            <consortium name="GenomeTrakr network: Whole genome sequencing for foodborne pathogen traceback"/>
        </authorList>
    </citation>
    <scope>NUCLEOTIDE SEQUENCE [LARGE SCALE GENOMIC DNA]</scope>
    <source>
        <strain evidence="3">NC_WHO_S053</strain>
    </source>
</reference>
<dbReference type="InterPro" id="IPR036390">
    <property type="entry name" value="WH_DNA-bd_sf"/>
</dbReference>
<dbReference type="InterPro" id="IPR036388">
    <property type="entry name" value="WH-like_DNA-bd_sf"/>
</dbReference>
<evidence type="ECO:0008006" key="4">
    <source>
        <dbReference type="Google" id="ProtNLM"/>
    </source>
</evidence>
<protein>
    <recommendedName>
        <fullName evidence="4">Dolichol monophosphate mannose synthase</fullName>
    </recommendedName>
</protein>
<dbReference type="InterPro" id="IPR006793">
    <property type="entry name" value="FaeA"/>
</dbReference>
<sequence>MTSSNLCYTRSDISYCIWLYLCGKQVSCGTSEIGSEFGLSVYQARYYLLQLCRENKVRRLLSGRGRPALWLGVKSPSTLDCIMSVVK</sequence>
<comment type="caution">
    <text evidence="3">The sequence shown here is derived from an EMBL/GenBank/DDBJ whole genome shotgun (WGS) entry which is preliminary data.</text>
</comment>
<name>A0A3R0QZ31_SALEN</name>
<keyword evidence="1" id="KW-0805">Transcription regulation</keyword>
<dbReference type="GO" id="GO:0006355">
    <property type="term" value="P:regulation of DNA-templated transcription"/>
    <property type="evidence" value="ECO:0007669"/>
    <property type="project" value="InterPro"/>
</dbReference>
<evidence type="ECO:0000313" key="3">
    <source>
        <dbReference type="EMBL" id="MJY20970.1"/>
    </source>
</evidence>
<accession>A0A3R0QZ31</accession>
<keyword evidence="2" id="KW-0804">Transcription</keyword>
<dbReference type="AlphaFoldDB" id="A0A3R0QZ31"/>
<evidence type="ECO:0000256" key="2">
    <source>
        <dbReference type="ARBA" id="ARBA00023163"/>
    </source>
</evidence>
<organism evidence="3">
    <name type="scientific">Salmonella enteritidis</name>
    <dbReference type="NCBI Taxonomy" id="149539"/>
    <lineage>
        <taxon>Bacteria</taxon>
        <taxon>Pseudomonadati</taxon>
        <taxon>Pseudomonadota</taxon>
        <taxon>Gammaproteobacteria</taxon>
        <taxon>Enterobacterales</taxon>
        <taxon>Enterobacteriaceae</taxon>
        <taxon>Salmonella</taxon>
    </lineage>
</organism>
<proteinExistence type="predicted"/>
<dbReference type="Pfam" id="PF04703">
    <property type="entry name" value="FaeA"/>
    <property type="match status" value="1"/>
</dbReference>
<dbReference type="Gene3D" id="1.10.10.10">
    <property type="entry name" value="Winged helix-like DNA-binding domain superfamily/Winged helix DNA-binding domain"/>
    <property type="match status" value="1"/>
</dbReference>